<feature type="region of interest" description="Disordered" evidence="1">
    <location>
        <begin position="39"/>
        <end position="93"/>
    </location>
</feature>
<feature type="region of interest" description="Disordered" evidence="1">
    <location>
        <begin position="159"/>
        <end position="218"/>
    </location>
</feature>
<keyword evidence="3" id="KW-1185">Reference proteome</keyword>
<feature type="compositionally biased region" description="Basic and acidic residues" evidence="1">
    <location>
        <begin position="246"/>
        <end position="257"/>
    </location>
</feature>
<accession>A0A7N2RFC1</accession>
<evidence type="ECO:0000256" key="1">
    <source>
        <dbReference type="SAM" id="MobiDB-lite"/>
    </source>
</evidence>
<proteinExistence type="predicted"/>
<feature type="region of interest" description="Disordered" evidence="1">
    <location>
        <begin position="235"/>
        <end position="257"/>
    </location>
</feature>
<dbReference type="PANTHER" id="PTHR33205">
    <property type="entry name" value="TRANSMEMBRANE PROTEIN"/>
    <property type="match status" value="1"/>
</dbReference>
<feature type="compositionally biased region" description="Basic and acidic residues" evidence="1">
    <location>
        <begin position="46"/>
        <end position="67"/>
    </location>
</feature>
<dbReference type="Proteomes" id="UP000594261">
    <property type="component" value="Unassembled WGS sequence"/>
</dbReference>
<name>A0A7N2RFC1_QUELO</name>
<dbReference type="InParanoid" id="A0A7N2RFC1"/>
<evidence type="ECO:0000313" key="2">
    <source>
        <dbReference type="EnsemblPlants" id="QL93p0107_0203:mrna"/>
    </source>
</evidence>
<reference evidence="2" key="1">
    <citation type="submission" date="2021-01" db="UniProtKB">
        <authorList>
            <consortium name="EnsemblPlants"/>
        </authorList>
    </citation>
    <scope>IDENTIFICATION</scope>
</reference>
<evidence type="ECO:0000313" key="3">
    <source>
        <dbReference type="Proteomes" id="UP000594261"/>
    </source>
</evidence>
<organism evidence="2 3">
    <name type="scientific">Quercus lobata</name>
    <name type="common">Valley oak</name>
    <dbReference type="NCBI Taxonomy" id="97700"/>
    <lineage>
        <taxon>Eukaryota</taxon>
        <taxon>Viridiplantae</taxon>
        <taxon>Streptophyta</taxon>
        <taxon>Embryophyta</taxon>
        <taxon>Tracheophyta</taxon>
        <taxon>Spermatophyta</taxon>
        <taxon>Magnoliopsida</taxon>
        <taxon>eudicotyledons</taxon>
        <taxon>Gunneridae</taxon>
        <taxon>Pentapetalae</taxon>
        <taxon>rosids</taxon>
        <taxon>fabids</taxon>
        <taxon>Fagales</taxon>
        <taxon>Fagaceae</taxon>
        <taxon>Quercus</taxon>
    </lineage>
</organism>
<protein>
    <submittedName>
        <fullName evidence="2">Uncharacterized protein</fullName>
    </submittedName>
</protein>
<dbReference type="AlphaFoldDB" id="A0A7N2RFC1"/>
<dbReference type="PANTHER" id="PTHR33205:SF1">
    <property type="entry name" value="TRANSMEMBRANE PROTEIN"/>
    <property type="match status" value="1"/>
</dbReference>
<dbReference type="Gramene" id="QL93p0107_0203:mrna">
    <property type="protein sequence ID" value="QL93p0107_0203:mrna"/>
    <property type="gene ID" value="QL93p0107_0203"/>
</dbReference>
<dbReference type="EnsemblPlants" id="QL93p0107_0203:mrna">
    <property type="protein sequence ID" value="QL93p0107_0203:mrna"/>
    <property type="gene ID" value="QL93p0107_0203"/>
</dbReference>
<sequence length="348" mass="37901">MMQFKAQQLSSFLSKMTNPVIEKKPPSITPWSVFQDGLNGEPTGRCQERANAEARREARTANHDRGNDVSTGITTARAWPPPQSASVHAPSRSADRLSPFHIRPGRIAGPHPLPSRQFQALFDSLFKVLFIFPSRYLFAIGLSPVFSLGRNLPPDWGCIPKQPDSPTAPRGATGSGHDGALTLSGAPFQGTWARSAAEDASPDYNSETPVRAPDSQAGLFPVRSPLLGESLQRVRVAGARSGDGARTTRNEGKKTTDCRGARRRGLAFGLTVRAGMHGRPTSAPPEPEFGGATMRDTQADVPSAEWLRAQLAFKNSMIRGILQFTPSIAFRYVLHRCESLDIRCRESF</sequence>